<dbReference type="InterPro" id="IPR003740">
    <property type="entry name" value="YitT"/>
</dbReference>
<dbReference type="RefSeq" id="WP_004229441.1">
    <property type="nucleotide sequence ID" value="NZ_AEUV02000002.1"/>
</dbReference>
<dbReference type="EMBL" id="AEUV02000002">
    <property type="protein sequence ID" value="EHI75232.1"/>
    <property type="molecule type" value="Genomic_DNA"/>
</dbReference>
<comment type="caution">
    <text evidence="8">The sequence shown here is derived from an EMBL/GenBank/DDBJ whole genome shotgun (WGS) entry which is preliminary data.</text>
</comment>
<dbReference type="Pfam" id="PF02588">
    <property type="entry name" value="YitT_membrane"/>
    <property type="match status" value="1"/>
</dbReference>
<evidence type="ECO:0000256" key="3">
    <source>
        <dbReference type="ARBA" id="ARBA00022692"/>
    </source>
</evidence>
<feature type="transmembrane region" description="Helical" evidence="6">
    <location>
        <begin position="82"/>
        <end position="105"/>
    </location>
</feature>
<dbReference type="InterPro" id="IPR051461">
    <property type="entry name" value="UPF0750_membrane"/>
</dbReference>
<feature type="transmembrane region" description="Helical" evidence="6">
    <location>
        <begin position="112"/>
        <end position="133"/>
    </location>
</feature>
<evidence type="ECO:0000256" key="4">
    <source>
        <dbReference type="ARBA" id="ARBA00022989"/>
    </source>
</evidence>
<keyword evidence="5 6" id="KW-0472">Membrane</keyword>
<feature type="transmembrane region" description="Helical" evidence="6">
    <location>
        <begin position="139"/>
        <end position="158"/>
    </location>
</feature>
<feature type="domain" description="DUF2179" evidence="7">
    <location>
        <begin position="252"/>
        <end position="307"/>
    </location>
</feature>
<dbReference type="Gene3D" id="3.30.70.120">
    <property type="match status" value="1"/>
</dbReference>
<dbReference type="PANTHER" id="PTHR33545:SF5">
    <property type="entry name" value="UPF0750 MEMBRANE PROTEIN YITT"/>
    <property type="match status" value="1"/>
</dbReference>
<feature type="transmembrane region" description="Helical" evidence="6">
    <location>
        <begin position="43"/>
        <end position="62"/>
    </location>
</feature>
<dbReference type="eggNOG" id="COG1284">
    <property type="taxonomic scope" value="Bacteria"/>
</dbReference>
<proteinExistence type="predicted"/>
<reference evidence="8" key="1">
    <citation type="submission" date="2011-07" db="EMBL/GenBank/DDBJ databases">
        <authorList>
            <person name="Stanhope M.J."/>
            <person name="Durkin A.S."/>
            <person name="Hostetler J."/>
            <person name="Kim M."/>
            <person name="Radune D."/>
            <person name="Singh I."/>
            <person name="Town C.D."/>
        </authorList>
    </citation>
    <scope>NUCLEOTIDE SEQUENCE [LARGE SCALE GENOMIC DNA]</scope>
    <source>
        <strain evidence="8">HS-6</strain>
    </source>
</reference>
<evidence type="ECO:0000313" key="9">
    <source>
        <dbReference type="Proteomes" id="UP000004322"/>
    </source>
</evidence>
<name>G5JPA3_STRCG</name>
<evidence type="ECO:0000256" key="5">
    <source>
        <dbReference type="ARBA" id="ARBA00023136"/>
    </source>
</evidence>
<evidence type="ECO:0000259" key="7">
    <source>
        <dbReference type="Pfam" id="PF10035"/>
    </source>
</evidence>
<dbReference type="OrthoDB" id="2417289at2"/>
<dbReference type="STRING" id="873449.STRCR_0337"/>
<dbReference type="InterPro" id="IPR019264">
    <property type="entry name" value="DUF2179"/>
</dbReference>
<organism evidence="8 9">
    <name type="scientific">Streptococcus criceti HS-6</name>
    <dbReference type="NCBI Taxonomy" id="873449"/>
    <lineage>
        <taxon>Bacteria</taxon>
        <taxon>Bacillati</taxon>
        <taxon>Bacillota</taxon>
        <taxon>Bacilli</taxon>
        <taxon>Lactobacillales</taxon>
        <taxon>Streptococcaceae</taxon>
        <taxon>Streptococcus</taxon>
    </lineage>
</organism>
<dbReference type="AlphaFoldDB" id="G5JPA3"/>
<keyword evidence="3 6" id="KW-0812">Transmembrane</keyword>
<dbReference type="PANTHER" id="PTHR33545">
    <property type="entry name" value="UPF0750 MEMBRANE PROTEIN YITT-RELATED"/>
    <property type="match status" value="1"/>
</dbReference>
<dbReference type="GO" id="GO:0005886">
    <property type="term" value="C:plasma membrane"/>
    <property type="evidence" value="ECO:0007669"/>
    <property type="project" value="UniProtKB-SubCell"/>
</dbReference>
<protein>
    <submittedName>
        <fullName evidence="8">YitT family protein</fullName>
    </submittedName>
</protein>
<feature type="transmembrane region" description="Helical" evidence="6">
    <location>
        <begin position="179"/>
        <end position="199"/>
    </location>
</feature>
<dbReference type="Proteomes" id="UP000004322">
    <property type="component" value="Unassembled WGS sequence"/>
</dbReference>
<evidence type="ECO:0000256" key="1">
    <source>
        <dbReference type="ARBA" id="ARBA00004651"/>
    </source>
</evidence>
<keyword evidence="9" id="KW-1185">Reference proteome</keyword>
<evidence type="ECO:0000256" key="6">
    <source>
        <dbReference type="SAM" id="Phobius"/>
    </source>
</evidence>
<evidence type="ECO:0000313" key="8">
    <source>
        <dbReference type="EMBL" id="EHI75232.1"/>
    </source>
</evidence>
<dbReference type="PIRSF" id="PIRSF006483">
    <property type="entry name" value="Membrane_protein_YitT"/>
    <property type="match status" value="1"/>
</dbReference>
<comment type="subcellular location">
    <subcellularLocation>
        <location evidence="1">Cell membrane</location>
        <topology evidence="1">Multi-pass membrane protein</topology>
    </subcellularLocation>
</comment>
<sequence length="313" mass="34852">MTKKTQPKRQIKYAVGKAAKKVGLLHTVRSISREKYAEKISASLFYGILSSIAVNFFFQPGHVYSSGATGLAQVLSALSDRLVGFVIPVSVTFYAINIPLMILAWFNLGHRFTIFTFITVTISSFFIQIMPQITLTSDPLINAIFGGLVMGTGIGYGLRSRISSGGTDIVSLYIRKKTGRAVGSISLMVNGTIMIFAGLLFGWQYALYSMVTIFVSSQMTDAIFTKQKKMQATIITSKPDRVTKQIHKRLHRGVTQINDAEGTYNHEKKVVLITIITREEFNDFKYVMYKADPKAFVSIAEDVHILGRFVEDD</sequence>
<accession>G5JPA3</accession>
<keyword evidence="4 6" id="KW-1133">Transmembrane helix</keyword>
<evidence type="ECO:0000256" key="2">
    <source>
        <dbReference type="ARBA" id="ARBA00022475"/>
    </source>
</evidence>
<dbReference type="CDD" id="cd16380">
    <property type="entry name" value="YitT_C"/>
    <property type="match status" value="1"/>
</dbReference>
<dbReference type="InterPro" id="IPR015867">
    <property type="entry name" value="N-reg_PII/ATP_PRibTrfase_C"/>
</dbReference>
<keyword evidence="2" id="KW-1003">Cell membrane</keyword>
<dbReference type="Pfam" id="PF10035">
    <property type="entry name" value="DUF2179"/>
    <property type="match status" value="1"/>
</dbReference>
<gene>
    <name evidence="8" type="ORF">STRCR_0337</name>
</gene>